<sequence length="49" mass="5780">MQCRHAHTVCSERSTNKHNFAFSVRQTKQQEYKGIVYHVPNTNEADLFQ</sequence>
<gene>
    <name evidence="1" type="ORF">PI172_2109</name>
</gene>
<organism evidence="1 2">
    <name type="scientific">Prevotella intermedia</name>
    <dbReference type="NCBI Taxonomy" id="28131"/>
    <lineage>
        <taxon>Bacteria</taxon>
        <taxon>Pseudomonadati</taxon>
        <taxon>Bacteroidota</taxon>
        <taxon>Bacteroidia</taxon>
        <taxon>Bacteroidales</taxon>
        <taxon>Prevotellaceae</taxon>
        <taxon>Prevotella</taxon>
    </lineage>
</organism>
<dbReference type="Proteomes" id="UP000067008">
    <property type="component" value="Chromosome 1"/>
</dbReference>
<name>A0AAD1BHX8_PREIN</name>
<dbReference type="AlphaFoldDB" id="A0AAD1BHX8"/>
<dbReference type="EMBL" id="AP014926">
    <property type="protein sequence ID" value="BAR96837.1"/>
    <property type="molecule type" value="Genomic_DNA"/>
</dbReference>
<protein>
    <submittedName>
        <fullName evidence="1">Uncharacterized protein</fullName>
    </submittedName>
</protein>
<proteinExistence type="predicted"/>
<evidence type="ECO:0000313" key="2">
    <source>
        <dbReference type="Proteomes" id="UP000067008"/>
    </source>
</evidence>
<evidence type="ECO:0000313" key="1">
    <source>
        <dbReference type="EMBL" id="BAR96837.1"/>
    </source>
</evidence>
<accession>A0AAD1BHX8</accession>
<reference evidence="1 2" key="1">
    <citation type="submission" date="2015-07" db="EMBL/GenBank/DDBJ databases">
        <title>Complete genome sequence of Prevotella intermedia strain 17-2.</title>
        <authorList>
            <person name="Nambu T."/>
        </authorList>
    </citation>
    <scope>NUCLEOTIDE SEQUENCE [LARGE SCALE GENOMIC DNA]</scope>
    <source>
        <strain evidence="1 2">17-2</strain>
    </source>
</reference>